<dbReference type="EMBL" id="JYDT01001639">
    <property type="protein sequence ID" value="KRY64277.1"/>
    <property type="molecule type" value="Genomic_DNA"/>
</dbReference>
<organism evidence="1 2">
    <name type="scientific">Trichinella pseudospiralis</name>
    <name type="common">Parasitic roundworm</name>
    <dbReference type="NCBI Taxonomy" id="6337"/>
    <lineage>
        <taxon>Eukaryota</taxon>
        <taxon>Metazoa</taxon>
        <taxon>Ecdysozoa</taxon>
        <taxon>Nematoda</taxon>
        <taxon>Enoplea</taxon>
        <taxon>Dorylaimia</taxon>
        <taxon>Trichinellida</taxon>
        <taxon>Trichinellidae</taxon>
        <taxon>Trichinella</taxon>
    </lineage>
</organism>
<gene>
    <name evidence="1" type="ORF">T4D_1412</name>
</gene>
<dbReference type="Proteomes" id="UP000054995">
    <property type="component" value="Unassembled WGS sequence"/>
</dbReference>
<name>A0A0V1DS10_TRIPS</name>
<dbReference type="AlphaFoldDB" id="A0A0V1DS10"/>
<accession>A0A0V1DS10</accession>
<reference evidence="1 2" key="1">
    <citation type="submission" date="2015-01" db="EMBL/GenBank/DDBJ databases">
        <title>Evolution of Trichinella species and genotypes.</title>
        <authorList>
            <person name="Korhonen P.K."/>
            <person name="Edoardo P."/>
            <person name="Giuseppe L.R."/>
            <person name="Gasser R.B."/>
        </authorList>
    </citation>
    <scope>NUCLEOTIDE SEQUENCE [LARGE SCALE GENOMIC DNA]</scope>
    <source>
        <strain evidence="1">ISS470</strain>
    </source>
</reference>
<evidence type="ECO:0000313" key="1">
    <source>
        <dbReference type="EMBL" id="KRY64277.1"/>
    </source>
</evidence>
<proteinExistence type="predicted"/>
<keyword evidence="2" id="KW-1185">Reference proteome</keyword>
<sequence>MSKNSIDKPFQNCAYIGKLYIIKLYVTILRY</sequence>
<comment type="caution">
    <text evidence="1">The sequence shown here is derived from an EMBL/GenBank/DDBJ whole genome shotgun (WGS) entry which is preliminary data.</text>
</comment>
<evidence type="ECO:0000313" key="2">
    <source>
        <dbReference type="Proteomes" id="UP000054995"/>
    </source>
</evidence>
<protein>
    <submittedName>
        <fullName evidence="1">Uncharacterized protein</fullName>
    </submittedName>
</protein>